<dbReference type="Proteomes" id="UP000240542">
    <property type="component" value="Unassembled WGS sequence"/>
</dbReference>
<name>A0A2P8DG99_9ACTN</name>
<accession>A0A2P8DG99</accession>
<dbReference type="EMBL" id="PYGA01000012">
    <property type="protein sequence ID" value="PSK96241.1"/>
    <property type="molecule type" value="Genomic_DNA"/>
</dbReference>
<dbReference type="RefSeq" id="WP_106584201.1">
    <property type="nucleotide sequence ID" value="NZ_PYGA01000012.1"/>
</dbReference>
<dbReference type="OrthoDB" id="9803237at2"/>
<gene>
    <name evidence="1" type="ORF">CLV63_112123</name>
</gene>
<dbReference type="AlphaFoldDB" id="A0A2P8DG99"/>
<protein>
    <submittedName>
        <fullName evidence="1">Uncharacterized protein</fullName>
    </submittedName>
</protein>
<evidence type="ECO:0000313" key="2">
    <source>
        <dbReference type="Proteomes" id="UP000240542"/>
    </source>
</evidence>
<keyword evidence="2" id="KW-1185">Reference proteome</keyword>
<sequence length="87" mass="9270">MGDGIDIERQVRDGLLAVGLGTHIEGPTRFWINSSGYHLTTAGETRGLNAFTEWAAGHRTTVLHAERVWDGPSTAAADRLLVSSGAP</sequence>
<proteinExistence type="predicted"/>
<evidence type="ECO:0000313" key="1">
    <source>
        <dbReference type="EMBL" id="PSK96241.1"/>
    </source>
</evidence>
<comment type="caution">
    <text evidence="1">The sequence shown here is derived from an EMBL/GenBank/DDBJ whole genome shotgun (WGS) entry which is preliminary data.</text>
</comment>
<organism evidence="1 2">
    <name type="scientific">Murinocardiopsis flavida</name>
    <dbReference type="NCBI Taxonomy" id="645275"/>
    <lineage>
        <taxon>Bacteria</taxon>
        <taxon>Bacillati</taxon>
        <taxon>Actinomycetota</taxon>
        <taxon>Actinomycetes</taxon>
        <taxon>Streptosporangiales</taxon>
        <taxon>Nocardiopsidaceae</taxon>
        <taxon>Murinocardiopsis</taxon>
    </lineage>
</organism>
<reference evidence="1 2" key="1">
    <citation type="submission" date="2018-03" db="EMBL/GenBank/DDBJ databases">
        <title>Genomic Encyclopedia of Archaeal and Bacterial Type Strains, Phase II (KMG-II): from individual species to whole genera.</title>
        <authorList>
            <person name="Goeker M."/>
        </authorList>
    </citation>
    <scope>NUCLEOTIDE SEQUENCE [LARGE SCALE GENOMIC DNA]</scope>
    <source>
        <strain evidence="1 2">DSM 45312</strain>
    </source>
</reference>